<keyword evidence="2" id="KW-1185">Reference proteome</keyword>
<dbReference type="Proteomes" id="UP000186955">
    <property type="component" value="Unassembled WGS sequence"/>
</dbReference>
<reference evidence="1 2" key="1">
    <citation type="submission" date="2016-10" db="EMBL/GenBank/DDBJ databases">
        <title>Genome sequence of the ascomycete fungus Penicillium subrubescens.</title>
        <authorList>
            <person name="De Vries R.P."/>
            <person name="Peng M."/>
            <person name="Dilokpimol A."/>
            <person name="Hilden K."/>
            <person name="Makela M.R."/>
            <person name="Grigoriev I."/>
            <person name="Riley R."/>
            <person name="Granchi Z."/>
        </authorList>
    </citation>
    <scope>NUCLEOTIDE SEQUENCE [LARGE SCALE GENOMIC DNA]</scope>
    <source>
        <strain evidence="1 2">CBS 132785</strain>
    </source>
</reference>
<organism evidence="1 2">
    <name type="scientific">Penicillium subrubescens</name>
    <dbReference type="NCBI Taxonomy" id="1316194"/>
    <lineage>
        <taxon>Eukaryota</taxon>
        <taxon>Fungi</taxon>
        <taxon>Dikarya</taxon>
        <taxon>Ascomycota</taxon>
        <taxon>Pezizomycotina</taxon>
        <taxon>Eurotiomycetes</taxon>
        <taxon>Eurotiomycetidae</taxon>
        <taxon>Eurotiales</taxon>
        <taxon>Aspergillaceae</taxon>
        <taxon>Penicillium</taxon>
    </lineage>
</organism>
<comment type="caution">
    <text evidence="1">The sequence shown here is derived from an EMBL/GenBank/DDBJ whole genome shotgun (WGS) entry which is preliminary data.</text>
</comment>
<sequence length="262" mass="29534">MAEHQNLWVNTACRITNPLPTSLRSNRARGYETCMSDNDICDSLGDFDGVFGNGNGRRGDLPLPMCDLDRFDLPTIAHISFFQVLAKLITDHTNSREVLYPDKADFLQFGREDRQVPEGIVSANTSENTRPSIPIASPTLQVNNESSIGQSIGSRKGKIVGGDFGAIWLGKCISGGQPDGPIRNGSLRAVKQMTVDQQYGPIDYRRELEAIAKFSHKRYERCFVKSFGWYKEGEQLYVAMAWLEDRDHFTFLYKNRTCQKPK</sequence>
<dbReference type="AlphaFoldDB" id="A0A1Q5UI56"/>
<protein>
    <recommendedName>
        <fullName evidence="3">Protein kinase domain-containing protein</fullName>
    </recommendedName>
</protein>
<name>A0A1Q5UI56_9EURO</name>
<evidence type="ECO:0008006" key="3">
    <source>
        <dbReference type="Google" id="ProtNLM"/>
    </source>
</evidence>
<proteinExistence type="predicted"/>
<gene>
    <name evidence="1" type="ORF">PENSUB_2335</name>
</gene>
<dbReference type="SUPFAM" id="SSF56112">
    <property type="entry name" value="Protein kinase-like (PK-like)"/>
    <property type="match status" value="1"/>
</dbReference>
<evidence type="ECO:0000313" key="1">
    <source>
        <dbReference type="EMBL" id="OKP12175.1"/>
    </source>
</evidence>
<dbReference type="EMBL" id="MNBE01000245">
    <property type="protein sequence ID" value="OKP12175.1"/>
    <property type="molecule type" value="Genomic_DNA"/>
</dbReference>
<dbReference type="InterPro" id="IPR011009">
    <property type="entry name" value="Kinase-like_dom_sf"/>
</dbReference>
<dbReference type="STRING" id="1316194.A0A1Q5UI56"/>
<dbReference type="Gene3D" id="1.10.510.10">
    <property type="entry name" value="Transferase(Phosphotransferase) domain 1"/>
    <property type="match status" value="1"/>
</dbReference>
<accession>A0A1Q5UI56</accession>
<evidence type="ECO:0000313" key="2">
    <source>
        <dbReference type="Proteomes" id="UP000186955"/>
    </source>
</evidence>